<name>A0ABV2UJ82_9ACTN</name>
<gene>
    <name evidence="1" type="ORF">ABZV61_33155</name>
</gene>
<dbReference type="Pfam" id="PF12502">
    <property type="entry name" value="DUF3710"/>
    <property type="match status" value="1"/>
</dbReference>
<protein>
    <submittedName>
        <fullName evidence="1">DUF3710 domain-containing protein</fullName>
    </submittedName>
</protein>
<reference evidence="1 2" key="1">
    <citation type="submission" date="2024-06" db="EMBL/GenBank/DDBJ databases">
        <title>The Natural Products Discovery Center: Release of the First 8490 Sequenced Strains for Exploring Actinobacteria Biosynthetic Diversity.</title>
        <authorList>
            <person name="Kalkreuter E."/>
            <person name="Kautsar S.A."/>
            <person name="Yang D."/>
            <person name="Bader C.D."/>
            <person name="Teijaro C.N."/>
            <person name="Fluegel L."/>
            <person name="Davis C.M."/>
            <person name="Simpson J.R."/>
            <person name="Lauterbach L."/>
            <person name="Steele A.D."/>
            <person name="Gui C."/>
            <person name="Meng S."/>
            <person name="Li G."/>
            <person name="Viehrig K."/>
            <person name="Ye F."/>
            <person name="Su P."/>
            <person name="Kiefer A.F."/>
            <person name="Nichols A."/>
            <person name="Cepeda A.J."/>
            <person name="Yan W."/>
            <person name="Fan B."/>
            <person name="Jiang Y."/>
            <person name="Adhikari A."/>
            <person name="Zheng C.-J."/>
            <person name="Schuster L."/>
            <person name="Cowan T.M."/>
            <person name="Smanski M.J."/>
            <person name="Chevrette M.G."/>
            <person name="De Carvalho L.P.S."/>
            <person name="Shen B."/>
        </authorList>
    </citation>
    <scope>NUCLEOTIDE SEQUENCE [LARGE SCALE GENOMIC DNA]</scope>
    <source>
        <strain evidence="1 2">NPDC005137</strain>
    </source>
</reference>
<evidence type="ECO:0000313" key="1">
    <source>
        <dbReference type="EMBL" id="MET8437521.1"/>
    </source>
</evidence>
<keyword evidence="2" id="KW-1185">Reference proteome</keyword>
<dbReference type="InterPro" id="IPR022183">
    <property type="entry name" value="DUF3710"/>
</dbReference>
<accession>A0ABV2UJ82</accession>
<comment type="caution">
    <text evidence="1">The sequence shown here is derived from an EMBL/GenBank/DDBJ whole genome shotgun (WGS) entry which is preliminary data.</text>
</comment>
<dbReference type="Proteomes" id="UP001550044">
    <property type="component" value="Unassembled WGS sequence"/>
</dbReference>
<organism evidence="1 2">
    <name type="scientific">Streptomyces sp. 900116325</name>
    <dbReference type="NCBI Taxonomy" id="3154295"/>
    <lineage>
        <taxon>Bacteria</taxon>
        <taxon>Bacillati</taxon>
        <taxon>Actinomycetota</taxon>
        <taxon>Actinomycetes</taxon>
        <taxon>Kitasatosporales</taxon>
        <taxon>Streptomycetaceae</taxon>
        <taxon>Streptomyces</taxon>
    </lineage>
</organism>
<evidence type="ECO:0000313" key="2">
    <source>
        <dbReference type="Proteomes" id="UP001550044"/>
    </source>
</evidence>
<dbReference type="EMBL" id="JBEXIP010000039">
    <property type="protein sequence ID" value="MET8437521.1"/>
    <property type="molecule type" value="Genomic_DNA"/>
</dbReference>
<dbReference type="RefSeq" id="WP_356712203.1">
    <property type="nucleotide sequence ID" value="NZ_JBEXIP010000039.1"/>
</dbReference>
<proteinExistence type="predicted"/>
<sequence>MNRVRASAKAIVEQYGRDGRLSGESLALAEFGVWNRTTPGMLLLGTGYLAALEDPALVERTLESGNEALAMMLQDDDPFGALALTDAGAELSWDQWMAWIWTYWQSRGMSLGVLDELFEEAEEGWTEIVDSGDLTRPRVRDGACGPWDASETLVPADTERIDYGVMKIPRLEGAETRPVYAGERIVGVIVRFGGHAFSLQVYRARGGPVWDTVRPKIINGVRDQGGSAEDAESSFGAEVRAQIPVVKDGQRMLQPTRIVGFDGPGWLLRGVYGGPAALADVVDLRAHHLFTQTVVDLSAAEVRADATEEITNLEVRRPPTARRGWAGLP</sequence>